<accession>A0A7Y9TH36</accession>
<dbReference type="RefSeq" id="WP_179489729.1">
    <property type="nucleotide sequence ID" value="NZ_JACCCW010000001.1"/>
</dbReference>
<evidence type="ECO:0000256" key="4">
    <source>
        <dbReference type="ARBA" id="ARBA00022692"/>
    </source>
</evidence>
<comment type="subcellular location">
    <subcellularLocation>
        <location evidence="1">Cell membrane</location>
        <topology evidence="1">Multi-pass membrane protein</topology>
    </subcellularLocation>
</comment>
<name>A0A7Y9TH36_9BACT</name>
<organism evidence="8 9">
    <name type="scientific">Granulicella arctica</name>
    <dbReference type="NCBI Taxonomy" id="940613"/>
    <lineage>
        <taxon>Bacteria</taxon>
        <taxon>Pseudomonadati</taxon>
        <taxon>Acidobacteriota</taxon>
        <taxon>Terriglobia</taxon>
        <taxon>Terriglobales</taxon>
        <taxon>Acidobacteriaceae</taxon>
        <taxon>Granulicella</taxon>
    </lineage>
</organism>
<evidence type="ECO:0000313" key="8">
    <source>
        <dbReference type="EMBL" id="NYF79450.1"/>
    </source>
</evidence>
<keyword evidence="5 7" id="KW-1133">Transmembrane helix</keyword>
<proteinExistence type="inferred from homology"/>
<dbReference type="InterPro" id="IPR007341">
    <property type="entry name" value="Transgly_assoc"/>
</dbReference>
<comment type="similarity">
    <text evidence="2">Belongs to the UPF0410 family.</text>
</comment>
<reference evidence="8 9" key="1">
    <citation type="submission" date="2020-07" db="EMBL/GenBank/DDBJ databases">
        <title>Genomic Encyclopedia of Type Strains, Phase IV (KMG-V): Genome sequencing to study the core and pangenomes of soil and plant-associated prokaryotes.</title>
        <authorList>
            <person name="Whitman W."/>
        </authorList>
    </citation>
    <scope>NUCLEOTIDE SEQUENCE [LARGE SCALE GENOMIC DNA]</scope>
    <source>
        <strain evidence="8 9">X4EP2</strain>
    </source>
</reference>
<evidence type="ECO:0000313" key="9">
    <source>
        <dbReference type="Proteomes" id="UP000589520"/>
    </source>
</evidence>
<dbReference type="PANTHER" id="PTHR33884:SF7">
    <property type="entry name" value="BSL8023 PROTEIN"/>
    <property type="match status" value="1"/>
</dbReference>
<keyword evidence="6 7" id="KW-0472">Membrane</keyword>
<gene>
    <name evidence="8" type="ORF">HDF17_001737</name>
</gene>
<evidence type="ECO:0000256" key="2">
    <source>
        <dbReference type="ARBA" id="ARBA00011006"/>
    </source>
</evidence>
<feature type="transmembrane region" description="Helical" evidence="7">
    <location>
        <begin position="60"/>
        <end position="79"/>
    </location>
</feature>
<keyword evidence="4 7" id="KW-0812">Transmembrane</keyword>
<keyword evidence="9" id="KW-1185">Reference proteome</keyword>
<feature type="transmembrane region" description="Helical" evidence="7">
    <location>
        <begin position="6"/>
        <end position="22"/>
    </location>
</feature>
<evidence type="ECO:0000256" key="1">
    <source>
        <dbReference type="ARBA" id="ARBA00004651"/>
    </source>
</evidence>
<protein>
    <submittedName>
        <fullName evidence="8">Putative membrane protein YeaQ/YmgE (Transglycosylase-associated protein family)</fullName>
    </submittedName>
</protein>
<evidence type="ECO:0000256" key="3">
    <source>
        <dbReference type="ARBA" id="ARBA00022475"/>
    </source>
</evidence>
<comment type="caution">
    <text evidence="8">The sequence shown here is derived from an EMBL/GenBank/DDBJ whole genome shotgun (WGS) entry which is preliminary data.</text>
</comment>
<dbReference type="EMBL" id="JACCCW010000001">
    <property type="protein sequence ID" value="NYF79450.1"/>
    <property type="molecule type" value="Genomic_DNA"/>
</dbReference>
<dbReference type="PANTHER" id="PTHR33884">
    <property type="entry name" value="UPF0410 PROTEIN YMGE"/>
    <property type="match status" value="1"/>
</dbReference>
<evidence type="ECO:0000256" key="6">
    <source>
        <dbReference type="ARBA" id="ARBA00023136"/>
    </source>
</evidence>
<evidence type="ECO:0000256" key="7">
    <source>
        <dbReference type="SAM" id="Phobius"/>
    </source>
</evidence>
<dbReference type="GO" id="GO:0005886">
    <property type="term" value="C:plasma membrane"/>
    <property type="evidence" value="ECO:0007669"/>
    <property type="project" value="UniProtKB-SubCell"/>
</dbReference>
<dbReference type="Pfam" id="PF04226">
    <property type="entry name" value="Transgly_assoc"/>
    <property type="match status" value="1"/>
</dbReference>
<feature type="transmembrane region" description="Helical" evidence="7">
    <location>
        <begin position="29"/>
        <end position="48"/>
    </location>
</feature>
<dbReference type="AlphaFoldDB" id="A0A7Y9TH36"/>
<sequence>MFHLIWVIIIGFVIGIIAKFILPGDNPGGFIATVLIGIAGSFLGTYLGRFIGHYGPDQSAGFLMSLLGALILLGLYHLFTRKRA</sequence>
<evidence type="ECO:0000256" key="5">
    <source>
        <dbReference type="ARBA" id="ARBA00022989"/>
    </source>
</evidence>
<dbReference type="Proteomes" id="UP000589520">
    <property type="component" value="Unassembled WGS sequence"/>
</dbReference>
<keyword evidence="3" id="KW-1003">Cell membrane</keyword>